<protein>
    <submittedName>
        <fullName evidence="1">Uncharacterized protein</fullName>
    </submittedName>
</protein>
<dbReference type="EMBL" id="KZ678145">
    <property type="protein sequence ID" value="PSN61169.1"/>
    <property type="molecule type" value="Genomic_DNA"/>
</dbReference>
<proteinExistence type="predicted"/>
<evidence type="ECO:0000313" key="1">
    <source>
        <dbReference type="EMBL" id="PSN61169.1"/>
    </source>
</evidence>
<dbReference type="OrthoDB" id="5428863at2759"/>
<evidence type="ECO:0000313" key="2">
    <source>
        <dbReference type="Proteomes" id="UP000240883"/>
    </source>
</evidence>
<sequence length="80" mass="9174">MEKRFTSVWFQHTSWPDLQESALLVTQYNRKKLTYQSDTLLAFSEITSILSNVFKGGFVYGLPALFSTSPFSGYRQPEEG</sequence>
<dbReference type="AlphaFoldDB" id="A0A2T2N6Y7"/>
<gene>
    <name evidence="1" type="ORF">BS50DRAFT_578574</name>
</gene>
<dbReference type="Proteomes" id="UP000240883">
    <property type="component" value="Unassembled WGS sequence"/>
</dbReference>
<name>A0A2T2N6Y7_CORCC</name>
<keyword evidence="2" id="KW-1185">Reference proteome</keyword>
<dbReference type="STRING" id="1448308.A0A2T2N6Y7"/>
<organism evidence="1 2">
    <name type="scientific">Corynespora cassiicola Philippines</name>
    <dbReference type="NCBI Taxonomy" id="1448308"/>
    <lineage>
        <taxon>Eukaryota</taxon>
        <taxon>Fungi</taxon>
        <taxon>Dikarya</taxon>
        <taxon>Ascomycota</taxon>
        <taxon>Pezizomycotina</taxon>
        <taxon>Dothideomycetes</taxon>
        <taxon>Pleosporomycetidae</taxon>
        <taxon>Pleosporales</taxon>
        <taxon>Corynesporascaceae</taxon>
        <taxon>Corynespora</taxon>
    </lineage>
</organism>
<reference evidence="1 2" key="1">
    <citation type="journal article" date="2018" name="Front. Microbiol.">
        <title>Genome-Wide Analysis of Corynespora cassiicola Leaf Fall Disease Putative Effectors.</title>
        <authorList>
            <person name="Lopez D."/>
            <person name="Ribeiro S."/>
            <person name="Label P."/>
            <person name="Fumanal B."/>
            <person name="Venisse J.S."/>
            <person name="Kohler A."/>
            <person name="de Oliveira R.R."/>
            <person name="Labutti K."/>
            <person name="Lipzen A."/>
            <person name="Lail K."/>
            <person name="Bauer D."/>
            <person name="Ohm R.A."/>
            <person name="Barry K.W."/>
            <person name="Spatafora J."/>
            <person name="Grigoriev I.V."/>
            <person name="Martin F.M."/>
            <person name="Pujade-Renaud V."/>
        </authorList>
    </citation>
    <scope>NUCLEOTIDE SEQUENCE [LARGE SCALE GENOMIC DNA]</scope>
    <source>
        <strain evidence="1 2">Philippines</strain>
    </source>
</reference>
<accession>A0A2T2N6Y7</accession>